<dbReference type="AlphaFoldDB" id="A0A1H6U9D5"/>
<keyword evidence="3" id="KW-1185">Reference proteome</keyword>
<evidence type="ECO:0000313" key="3">
    <source>
        <dbReference type="Proteomes" id="UP000199379"/>
    </source>
</evidence>
<dbReference type="STRING" id="1227549.SAMN05444007_102467"/>
<name>A0A1H6U9D5_9RHOB</name>
<proteinExistence type="inferred from homology"/>
<protein>
    <submittedName>
        <fullName evidence="2">Selenium-binding protein 1</fullName>
    </submittedName>
</protein>
<dbReference type="EMBL" id="FNYD01000002">
    <property type="protein sequence ID" value="SEI84890.1"/>
    <property type="molecule type" value="Genomic_DNA"/>
</dbReference>
<dbReference type="InterPro" id="IPR008826">
    <property type="entry name" value="Se-bd"/>
</dbReference>
<dbReference type="Pfam" id="PF05694">
    <property type="entry name" value="SBP56"/>
    <property type="match status" value="1"/>
</dbReference>
<dbReference type="OrthoDB" id="9768634at2"/>
<sequence>MMDGTCCGPGYASPAEAIKAPREKLLYTIAIYTGTGIQKPDYLATVDADPDSPTYSQVIHRLEMPGIGDELHHMGWNACSSCHDDAGMSRKYLLVPGVRSNNIHIIDTATDPHAPRLHKIIDGAEIKSRTNLSGPHTVHCLGSEIIISFLGDAQGEAPGGYLHLNKEFEIVGRWENSMGDIPFGYDFWYQPRHNVMVSSEWAAPNTFMPGFDLEEVGHLKYGRRLHIWDFEKREPVESMYLGEDGLIPLEVKFLHNPDSTHGFCGAALSTNVIHFWKSGAGKWEWEKVIDVENEPHPEWPIPVPGVMSAILVSMDDRYLYLNNWLHGDMRQYDISDPHNPKLTGQVFMGGLLGKAPEVNGVKIAGGPQMFQLSLDGKRLYVTTSLFSTWDNQFYPEIRTQGGVMVLIDCDVENGGMKINENFIVDFGKEPNGPSRCHETRYPGGDCTSDIWL</sequence>
<dbReference type="SUPFAM" id="SSF75011">
    <property type="entry name" value="3-carboxy-cis,cis-mucoante lactonizing enzyme"/>
    <property type="match status" value="1"/>
</dbReference>
<evidence type="ECO:0000256" key="1">
    <source>
        <dbReference type="ARBA" id="ARBA00005606"/>
    </source>
</evidence>
<organism evidence="2 3">
    <name type="scientific">Cribrihabitans marinus</name>
    <dbReference type="NCBI Taxonomy" id="1227549"/>
    <lineage>
        <taxon>Bacteria</taxon>
        <taxon>Pseudomonadati</taxon>
        <taxon>Pseudomonadota</taxon>
        <taxon>Alphaproteobacteria</taxon>
        <taxon>Rhodobacterales</taxon>
        <taxon>Paracoccaceae</taxon>
        <taxon>Cribrihabitans</taxon>
    </lineage>
</organism>
<evidence type="ECO:0000313" key="2">
    <source>
        <dbReference type="EMBL" id="SEI84890.1"/>
    </source>
</evidence>
<dbReference type="Proteomes" id="UP000199379">
    <property type="component" value="Unassembled WGS sequence"/>
</dbReference>
<dbReference type="PANTHER" id="PTHR23300:SF0">
    <property type="entry name" value="METHANETHIOL OXIDASE"/>
    <property type="match status" value="1"/>
</dbReference>
<dbReference type="PANTHER" id="PTHR23300">
    <property type="entry name" value="METHANETHIOL OXIDASE"/>
    <property type="match status" value="1"/>
</dbReference>
<dbReference type="GO" id="GO:0008430">
    <property type="term" value="F:selenium binding"/>
    <property type="evidence" value="ECO:0007669"/>
    <property type="project" value="InterPro"/>
</dbReference>
<reference evidence="2 3" key="1">
    <citation type="submission" date="2016-10" db="EMBL/GenBank/DDBJ databases">
        <authorList>
            <person name="de Groot N.N."/>
        </authorList>
    </citation>
    <scope>NUCLEOTIDE SEQUENCE [LARGE SCALE GENOMIC DNA]</scope>
    <source>
        <strain evidence="2 3">DSM 29340</strain>
    </source>
</reference>
<accession>A0A1H6U9D5</accession>
<dbReference type="RefSeq" id="WP_092363014.1">
    <property type="nucleotide sequence ID" value="NZ_BMGV01000002.1"/>
</dbReference>
<gene>
    <name evidence="2" type="ORF">SAMN05444007_102467</name>
</gene>
<comment type="similarity">
    <text evidence="1">Belongs to the selenium-binding protein family.</text>
</comment>